<protein>
    <submittedName>
        <fullName evidence="2">Cobalamin biosynthesis protein CobT</fullName>
    </submittedName>
</protein>
<feature type="region of interest" description="Disordered" evidence="1">
    <location>
        <begin position="34"/>
        <end position="112"/>
    </location>
</feature>
<name>A0A931DAA4_9MICC</name>
<dbReference type="RefSeq" id="WP_196834702.1">
    <property type="nucleotide sequence ID" value="NZ_JADOTZ010000001.1"/>
</dbReference>
<evidence type="ECO:0000256" key="1">
    <source>
        <dbReference type="SAM" id="MobiDB-lite"/>
    </source>
</evidence>
<organism evidence="2 3">
    <name type="scientific">Zhihengliuella flava</name>
    <dbReference type="NCBI Taxonomy" id="1285193"/>
    <lineage>
        <taxon>Bacteria</taxon>
        <taxon>Bacillati</taxon>
        <taxon>Actinomycetota</taxon>
        <taxon>Actinomycetes</taxon>
        <taxon>Micrococcales</taxon>
        <taxon>Micrococcaceae</taxon>
        <taxon>Zhihengliuella</taxon>
    </lineage>
</organism>
<sequence>MSKKVFAAHTVVTDKHRRVHHFAPGDAVPSWAKVGAHVLRTDEAEEQTPAPEEEESTADNESTEDDASENGEAEAHGAAEEADEAEEQTDEAPLTSSVKAAPKTRTARTRRR</sequence>
<dbReference type="AlphaFoldDB" id="A0A931DAA4"/>
<accession>A0A931DAA4</accession>
<gene>
    <name evidence="2" type="ORF">IW252_000010</name>
</gene>
<evidence type="ECO:0000313" key="3">
    <source>
        <dbReference type="Proteomes" id="UP000625033"/>
    </source>
</evidence>
<comment type="caution">
    <text evidence="2">The sequence shown here is derived from an EMBL/GenBank/DDBJ whole genome shotgun (WGS) entry which is preliminary data.</text>
</comment>
<feature type="compositionally biased region" description="Acidic residues" evidence="1">
    <location>
        <begin position="80"/>
        <end position="90"/>
    </location>
</feature>
<dbReference type="EMBL" id="JADOTZ010000001">
    <property type="protein sequence ID" value="MBG6083243.1"/>
    <property type="molecule type" value="Genomic_DNA"/>
</dbReference>
<dbReference type="Proteomes" id="UP000625033">
    <property type="component" value="Unassembled WGS sequence"/>
</dbReference>
<evidence type="ECO:0000313" key="2">
    <source>
        <dbReference type="EMBL" id="MBG6083243.1"/>
    </source>
</evidence>
<feature type="compositionally biased region" description="Acidic residues" evidence="1">
    <location>
        <begin position="43"/>
        <end position="72"/>
    </location>
</feature>
<reference evidence="2" key="1">
    <citation type="submission" date="2020-11" db="EMBL/GenBank/DDBJ databases">
        <title>Sequencing the genomes of 1000 actinobacteria strains.</title>
        <authorList>
            <person name="Klenk H.-P."/>
        </authorList>
    </citation>
    <scope>NUCLEOTIDE SEQUENCE</scope>
    <source>
        <strain evidence="2">DSM 26152</strain>
    </source>
</reference>
<keyword evidence="3" id="KW-1185">Reference proteome</keyword>
<proteinExistence type="predicted"/>